<evidence type="ECO:0000313" key="2">
    <source>
        <dbReference type="Proteomes" id="UP000515275"/>
    </source>
</evidence>
<dbReference type="KEGG" id="cans:GP473_00835"/>
<dbReference type="NCBIfam" id="TIGR01869">
    <property type="entry name" value="casC_Cse4"/>
    <property type="match status" value="1"/>
</dbReference>
<name>A0A7G7YLR8_9CORY</name>
<sequence>MTLVVDIHALQTVPPSLINRDDTGAPKSAIFGGVPRQRVSSQSWKRAIRRHFEECVGDSTVGLRSRELPELIAKKAAELAPDATIDQAIDGVRKLFKATGKEGIKLVDPDKPKKAKKGEEAPVDEHPKFPTTAALLFLSPHQISRAAEAIANKLQGGEDLKFAKAEAVDLLDTHHSIDMSLFGRMLADAPSYNIDAAVQVAHALSVHESQPEFDYFTAVDDVVEDAEETGAGMIGTTQMMSSTLYRFATVNVDALAQNLDDREIAREATAMFLTAFIESMPTGKQNSFANNTLPELVYVAVRDTRSVSLVNAFEEPVTSESGSRRKAAAEALANEERDIEQAYGMKPLAAYVLGVKGLGNAFEGLAENVNKQELLDRLGKLLAEEEAN</sequence>
<dbReference type="Pfam" id="PF09344">
    <property type="entry name" value="Cas_CT1975"/>
    <property type="match status" value="1"/>
</dbReference>
<keyword evidence="2" id="KW-1185">Reference proteome</keyword>
<dbReference type="AlphaFoldDB" id="A0A7G7YLR8"/>
<protein>
    <submittedName>
        <fullName evidence="1">Type I-E CRISPR-associated protein Cas7/Cse4/CasC</fullName>
    </submittedName>
</protein>
<dbReference type="InterPro" id="IPR010148">
    <property type="entry name" value="CRISPR-assoc_prot_CT1975"/>
</dbReference>
<dbReference type="RefSeq" id="WP_186276971.1">
    <property type="nucleotide sequence ID" value="NZ_CP046883.1"/>
</dbReference>
<gene>
    <name evidence="1" type="primary">cas7e</name>
    <name evidence="1" type="ORF">GP473_00835</name>
</gene>
<dbReference type="Proteomes" id="UP000515275">
    <property type="component" value="Chromosome"/>
</dbReference>
<evidence type="ECO:0000313" key="1">
    <source>
        <dbReference type="EMBL" id="QNH95438.1"/>
    </source>
</evidence>
<proteinExistence type="predicted"/>
<accession>A0A7G7YLR8</accession>
<dbReference type="EMBL" id="CP046883">
    <property type="protein sequence ID" value="QNH95438.1"/>
    <property type="molecule type" value="Genomic_DNA"/>
</dbReference>
<organism evidence="1 2">
    <name type="scientific">Corynebacterium anserum</name>
    <dbReference type="NCBI Taxonomy" id="2684406"/>
    <lineage>
        <taxon>Bacteria</taxon>
        <taxon>Bacillati</taxon>
        <taxon>Actinomycetota</taxon>
        <taxon>Actinomycetes</taxon>
        <taxon>Mycobacteriales</taxon>
        <taxon>Corynebacteriaceae</taxon>
        <taxon>Corynebacterium</taxon>
    </lineage>
</organism>
<reference evidence="1 2" key="1">
    <citation type="submission" date="2019-12" db="EMBL/GenBank/DDBJ databases">
        <title>Corynebacterium sp. nov., isolated from feces of the Anser Albifrons in China.</title>
        <authorList>
            <person name="Liu Q."/>
        </authorList>
    </citation>
    <scope>NUCLEOTIDE SEQUENCE [LARGE SCALE GENOMIC DNA]</scope>
    <source>
        <strain evidence="1 2">23H37-10</strain>
    </source>
</reference>